<evidence type="ECO:0000313" key="3">
    <source>
        <dbReference type="EMBL" id="KAF0296064.1"/>
    </source>
</evidence>
<proteinExistence type="predicted"/>
<name>A0A6A4VWT4_AMPAM</name>
<dbReference type="EMBL" id="VIIS01001584">
    <property type="protein sequence ID" value="KAF0296064.1"/>
    <property type="molecule type" value="Genomic_DNA"/>
</dbReference>
<feature type="region of interest" description="Disordered" evidence="1">
    <location>
        <begin position="28"/>
        <end position="59"/>
    </location>
</feature>
<reference evidence="3 4" key="1">
    <citation type="submission" date="2019-07" db="EMBL/GenBank/DDBJ databases">
        <title>Draft genome assembly of a fouling barnacle, Amphibalanus amphitrite (Darwin, 1854): The first reference genome for Thecostraca.</title>
        <authorList>
            <person name="Kim W."/>
        </authorList>
    </citation>
    <scope>NUCLEOTIDE SEQUENCE [LARGE SCALE GENOMIC DNA]</scope>
    <source>
        <strain evidence="3">SNU_AA5</strain>
        <tissue evidence="3">Soma without cirri and trophi</tissue>
    </source>
</reference>
<keyword evidence="4" id="KW-1185">Reference proteome</keyword>
<dbReference type="EMBL" id="VIIS01001845">
    <property type="protein sequence ID" value="KAF0292017.1"/>
    <property type="molecule type" value="Genomic_DNA"/>
</dbReference>
<evidence type="ECO:0000313" key="2">
    <source>
        <dbReference type="EMBL" id="KAF0292017.1"/>
    </source>
</evidence>
<dbReference type="InterPro" id="IPR052055">
    <property type="entry name" value="Hepadnavirus_pol/RT"/>
</dbReference>
<sequence>MEEAIRELAEKVSAIEASVRVIDARVSEPNAGRRHVAPTALSAAEAAEPSEKQEQPSFGASADLQADFRAIRDSLSKVKLPQDLVVGDSRAGIGKADLARFQVIQKCARFQETALKILSSAQVADPVIDQLTTVTLAQLRFLQEEYTHLIVSNQFDDSTAQLFKTLQHNPATFTPGAVENLQRAVAIAGARQHSRQVVPKSGGKFRLICDLRDDLSWWVSSLDSWNGRLLVPPAACDLQLATDASGSGWGAVLSAHSCQLASGFWDCRLDRMFGPHTVDRFASFNTALLPAYNSRFADPCSAGIDALGQTDWGAENNWVNPPFRLISRVLDIVEAQRAVATLIAPMWPGQPWMARLRRLSTAPPLRLPPVTSSCLPLAEQQEIEPRRNCRWSLFAWRISGANS</sequence>
<dbReference type="Proteomes" id="UP000440578">
    <property type="component" value="Unassembled WGS sequence"/>
</dbReference>
<gene>
    <name evidence="3" type="ORF">FJT64_006477</name>
    <name evidence="2" type="ORF">FJT64_009961</name>
</gene>
<feature type="compositionally biased region" description="Low complexity" evidence="1">
    <location>
        <begin position="37"/>
        <end position="47"/>
    </location>
</feature>
<organism evidence="3 4">
    <name type="scientific">Amphibalanus amphitrite</name>
    <name type="common">Striped barnacle</name>
    <name type="synonym">Balanus amphitrite</name>
    <dbReference type="NCBI Taxonomy" id="1232801"/>
    <lineage>
        <taxon>Eukaryota</taxon>
        <taxon>Metazoa</taxon>
        <taxon>Ecdysozoa</taxon>
        <taxon>Arthropoda</taxon>
        <taxon>Crustacea</taxon>
        <taxon>Multicrustacea</taxon>
        <taxon>Cirripedia</taxon>
        <taxon>Thoracica</taxon>
        <taxon>Thoracicalcarea</taxon>
        <taxon>Balanomorpha</taxon>
        <taxon>Balanoidea</taxon>
        <taxon>Balanidae</taxon>
        <taxon>Amphibalaninae</taxon>
        <taxon>Amphibalanus</taxon>
    </lineage>
</organism>
<dbReference type="AlphaFoldDB" id="A0A6A4VWT4"/>
<evidence type="ECO:0000313" key="4">
    <source>
        <dbReference type="Proteomes" id="UP000440578"/>
    </source>
</evidence>
<comment type="caution">
    <text evidence="3">The sequence shown here is derived from an EMBL/GenBank/DDBJ whole genome shotgun (WGS) entry which is preliminary data.</text>
</comment>
<dbReference type="PANTHER" id="PTHR33050:SF7">
    <property type="entry name" value="RIBONUCLEASE H"/>
    <property type="match status" value="1"/>
</dbReference>
<evidence type="ECO:0000256" key="1">
    <source>
        <dbReference type="SAM" id="MobiDB-lite"/>
    </source>
</evidence>
<dbReference type="OrthoDB" id="6380429at2759"/>
<dbReference type="PANTHER" id="PTHR33050">
    <property type="entry name" value="REVERSE TRANSCRIPTASE DOMAIN-CONTAINING PROTEIN"/>
    <property type="match status" value="1"/>
</dbReference>
<protein>
    <submittedName>
        <fullName evidence="3">Uncharacterized protein</fullName>
    </submittedName>
</protein>
<accession>A0A6A4VWT4</accession>